<dbReference type="EMBL" id="JBHMFI010000001">
    <property type="protein sequence ID" value="MFB9072514.1"/>
    <property type="molecule type" value="Genomic_DNA"/>
</dbReference>
<gene>
    <name evidence="2" type="ORF">ACFFX0_15440</name>
</gene>
<protein>
    <submittedName>
        <fullName evidence="2">Uncharacterized protein</fullName>
    </submittedName>
</protein>
<feature type="region of interest" description="Disordered" evidence="1">
    <location>
        <begin position="1"/>
        <end position="79"/>
    </location>
</feature>
<evidence type="ECO:0000313" key="2">
    <source>
        <dbReference type="EMBL" id="MFB9072514.1"/>
    </source>
</evidence>
<evidence type="ECO:0000313" key="3">
    <source>
        <dbReference type="Proteomes" id="UP001589575"/>
    </source>
</evidence>
<dbReference type="Proteomes" id="UP001589575">
    <property type="component" value="Unassembled WGS sequence"/>
</dbReference>
<name>A0ABV5G1J2_9MICC</name>
<evidence type="ECO:0000256" key="1">
    <source>
        <dbReference type="SAM" id="MobiDB-lite"/>
    </source>
</evidence>
<sequence>MPSPSVRPHDLIRRPAAASARVGVSPRAAGAGPERRPPWTRPCTRPRRPGRSAGPARTRPRRPGPPTPAGRPGPAGSAP</sequence>
<reference evidence="2 3" key="1">
    <citation type="submission" date="2024-09" db="EMBL/GenBank/DDBJ databases">
        <authorList>
            <person name="Sun Q."/>
            <person name="Mori K."/>
        </authorList>
    </citation>
    <scope>NUCLEOTIDE SEQUENCE [LARGE SCALE GENOMIC DNA]</scope>
    <source>
        <strain evidence="2 3">CCM 7609</strain>
    </source>
</reference>
<keyword evidence="3" id="KW-1185">Reference proteome</keyword>
<comment type="caution">
    <text evidence="2">The sequence shown here is derived from an EMBL/GenBank/DDBJ whole genome shotgun (WGS) entry which is preliminary data.</text>
</comment>
<proteinExistence type="predicted"/>
<organism evidence="2 3">
    <name type="scientific">Citricoccus parietis</name>
    <dbReference type="NCBI Taxonomy" id="592307"/>
    <lineage>
        <taxon>Bacteria</taxon>
        <taxon>Bacillati</taxon>
        <taxon>Actinomycetota</taxon>
        <taxon>Actinomycetes</taxon>
        <taxon>Micrococcales</taxon>
        <taxon>Micrococcaceae</taxon>
        <taxon>Citricoccus</taxon>
    </lineage>
</organism>
<accession>A0ABV5G1J2</accession>